<dbReference type="InterPro" id="IPR040079">
    <property type="entry name" value="Glutathione_S-Trfase"/>
</dbReference>
<dbReference type="SUPFAM" id="SSF52833">
    <property type="entry name" value="Thioredoxin-like"/>
    <property type="match status" value="2"/>
</dbReference>
<dbReference type="InterPro" id="IPR050213">
    <property type="entry name" value="GST_superfamily"/>
</dbReference>
<dbReference type="SFLD" id="SFLDS00019">
    <property type="entry name" value="Glutathione_Transferase_(cytos"/>
    <property type="match status" value="2"/>
</dbReference>
<dbReference type="InterPro" id="IPR036249">
    <property type="entry name" value="Thioredoxin-like_sf"/>
</dbReference>
<evidence type="ECO:0000313" key="8">
    <source>
        <dbReference type="EMBL" id="KAB0795831.1"/>
    </source>
</evidence>
<evidence type="ECO:0000313" key="9">
    <source>
        <dbReference type="Proteomes" id="UP000327044"/>
    </source>
</evidence>
<dbReference type="Proteomes" id="UP000327044">
    <property type="component" value="Unassembled WGS sequence"/>
</dbReference>
<feature type="domain" description="GST N-terminal" evidence="6">
    <location>
        <begin position="3"/>
        <end position="80"/>
    </location>
</feature>
<protein>
    <recommendedName>
        <fullName evidence="2">glutathione transferase</fullName>
        <ecNumber evidence="2">2.5.1.18</ecNumber>
    </recommendedName>
</protein>
<evidence type="ECO:0000259" key="7">
    <source>
        <dbReference type="PROSITE" id="PS50405"/>
    </source>
</evidence>
<dbReference type="InterPro" id="IPR004045">
    <property type="entry name" value="Glutathione_S-Trfase_N"/>
</dbReference>
<feature type="domain" description="GST N-terminal" evidence="6">
    <location>
        <begin position="202"/>
        <end position="279"/>
    </location>
</feature>
<dbReference type="FunCoup" id="A0A5N4AEV1">
    <property type="interactions" value="320"/>
</dbReference>
<feature type="domain" description="GST C-terminal" evidence="7">
    <location>
        <begin position="281"/>
        <end position="403"/>
    </location>
</feature>
<dbReference type="FunFam" id="3.40.30.10:FF:000035">
    <property type="entry name" value="hematopoietic prostaglandin D synthase"/>
    <property type="match status" value="2"/>
</dbReference>
<dbReference type="PANTHER" id="PTHR11571">
    <property type="entry name" value="GLUTATHIONE S-TRANSFERASE"/>
    <property type="match status" value="1"/>
</dbReference>
<name>A0A5N4AEV1_PHOPY</name>
<dbReference type="SFLD" id="SFLDG00363">
    <property type="entry name" value="AMPS_(cytGST):_Alpha-__Mu-__Pi"/>
    <property type="match status" value="2"/>
</dbReference>
<dbReference type="PROSITE" id="PS50405">
    <property type="entry name" value="GST_CTER"/>
    <property type="match status" value="2"/>
</dbReference>
<dbReference type="InParanoid" id="A0A5N4AEV1"/>
<dbReference type="Gene3D" id="3.40.30.10">
    <property type="entry name" value="Glutaredoxin"/>
    <property type="match status" value="2"/>
</dbReference>
<evidence type="ECO:0000256" key="4">
    <source>
        <dbReference type="ARBA" id="ARBA00038317"/>
    </source>
</evidence>
<dbReference type="GO" id="GO:0004364">
    <property type="term" value="F:glutathione transferase activity"/>
    <property type="evidence" value="ECO:0007669"/>
    <property type="project" value="UniProtKB-EC"/>
</dbReference>
<keyword evidence="3" id="KW-0808">Transferase</keyword>
<proteinExistence type="inferred from homology"/>
<sequence>MAPAYKLTYFPVKGLGEAIRFLLSYGNIEFEDFRLESANWAKIKPTMPFGQVPVLEFSGITAYQSIAICRYVAKQVKLTGANDLEDLEIDAIVDTINDMRTKISAYYHETDEIIKEILRKVLFDETIPYYMERIEAITKKNKGHLAAGKLTWADFYFVGVLDTLNVICGKNLIADCPSLQVMQQNVLSLPGVKEWVAKPMVPAYKLTYCPVKALAEPIRLLMSYGNIEFEDFRFDMDDWPQIKATTPFGQVPVLEFKGTTAYQSIAICRYLAKQVKLTGANDIEDLEIDAVVDTVMDLRTKIVEYFYEEDAAVKERRRKPLFEETLPFYMKRMEAAAKKNKSHLAAGKLTWADVHFVGIVDYLSFMIGRDLLADCPSLQVMQKTVLKLPGIKEWVVKRPVTDY</sequence>
<evidence type="ECO:0000256" key="3">
    <source>
        <dbReference type="ARBA" id="ARBA00022679"/>
    </source>
</evidence>
<organism evidence="8 9">
    <name type="scientific">Photinus pyralis</name>
    <name type="common">Common eastern firefly</name>
    <name type="synonym">Lampyris pyralis</name>
    <dbReference type="NCBI Taxonomy" id="7054"/>
    <lineage>
        <taxon>Eukaryota</taxon>
        <taxon>Metazoa</taxon>
        <taxon>Ecdysozoa</taxon>
        <taxon>Arthropoda</taxon>
        <taxon>Hexapoda</taxon>
        <taxon>Insecta</taxon>
        <taxon>Pterygota</taxon>
        <taxon>Neoptera</taxon>
        <taxon>Endopterygota</taxon>
        <taxon>Coleoptera</taxon>
        <taxon>Polyphaga</taxon>
        <taxon>Elateriformia</taxon>
        <taxon>Elateroidea</taxon>
        <taxon>Lampyridae</taxon>
        <taxon>Lampyrinae</taxon>
        <taxon>Photinus</taxon>
    </lineage>
</organism>
<dbReference type="EC" id="2.5.1.18" evidence="2"/>
<dbReference type="AlphaFoldDB" id="A0A5N4AEV1"/>
<keyword evidence="9" id="KW-1185">Reference proteome</keyword>
<comment type="similarity">
    <text evidence="4">Belongs to the GST superfamily. Sigma family.</text>
</comment>
<dbReference type="InterPro" id="IPR004046">
    <property type="entry name" value="GST_C"/>
</dbReference>
<dbReference type="InterPro" id="IPR010987">
    <property type="entry name" value="Glutathione-S-Trfase_C-like"/>
</dbReference>
<evidence type="ECO:0000256" key="1">
    <source>
        <dbReference type="ARBA" id="ARBA00011738"/>
    </source>
</evidence>
<dbReference type="CDD" id="cd03192">
    <property type="entry name" value="GST_C_Sigma_like"/>
    <property type="match status" value="2"/>
</dbReference>
<dbReference type="GO" id="GO:0006749">
    <property type="term" value="P:glutathione metabolic process"/>
    <property type="evidence" value="ECO:0007669"/>
    <property type="project" value="TreeGrafter"/>
</dbReference>
<comment type="caution">
    <text evidence="8">The sequence shown here is derived from an EMBL/GenBank/DDBJ whole genome shotgun (WGS) entry which is preliminary data.</text>
</comment>
<dbReference type="CDD" id="cd03039">
    <property type="entry name" value="GST_N_Sigma_like"/>
    <property type="match status" value="2"/>
</dbReference>
<comment type="catalytic activity">
    <reaction evidence="5">
        <text>RX + glutathione = an S-substituted glutathione + a halide anion + H(+)</text>
        <dbReference type="Rhea" id="RHEA:16437"/>
        <dbReference type="ChEBI" id="CHEBI:15378"/>
        <dbReference type="ChEBI" id="CHEBI:16042"/>
        <dbReference type="ChEBI" id="CHEBI:17792"/>
        <dbReference type="ChEBI" id="CHEBI:57925"/>
        <dbReference type="ChEBI" id="CHEBI:90779"/>
        <dbReference type="EC" id="2.5.1.18"/>
    </reaction>
</comment>
<reference evidence="8 9" key="1">
    <citation type="journal article" date="2018" name="Elife">
        <title>Firefly genomes illuminate parallel origins of bioluminescence in beetles.</title>
        <authorList>
            <person name="Fallon T.R."/>
            <person name="Lower S.E."/>
            <person name="Chang C.H."/>
            <person name="Bessho-Uehara M."/>
            <person name="Martin G.J."/>
            <person name="Bewick A.J."/>
            <person name="Behringer M."/>
            <person name="Debat H.J."/>
            <person name="Wong I."/>
            <person name="Day J.C."/>
            <person name="Suvorov A."/>
            <person name="Silva C.J."/>
            <person name="Stanger-Hall K.F."/>
            <person name="Hall D.W."/>
            <person name="Schmitz R.J."/>
            <person name="Nelson D.R."/>
            <person name="Lewis S.M."/>
            <person name="Shigenobu S."/>
            <person name="Bybee S.M."/>
            <person name="Larracuente A.M."/>
            <person name="Oba Y."/>
            <person name="Weng J.K."/>
        </authorList>
    </citation>
    <scope>NUCLEOTIDE SEQUENCE [LARGE SCALE GENOMIC DNA]</scope>
    <source>
        <strain evidence="8">1611_PpyrPB1</strain>
        <tissue evidence="8">Whole body</tissue>
    </source>
</reference>
<dbReference type="FunFam" id="1.20.1050.10:FF:000030">
    <property type="entry name" value="Glutathione S-transferase S1"/>
    <property type="match status" value="2"/>
</dbReference>
<dbReference type="SUPFAM" id="SSF47616">
    <property type="entry name" value="GST C-terminal domain-like"/>
    <property type="match status" value="2"/>
</dbReference>
<accession>A0A5N4AEV1</accession>
<dbReference type="EMBL" id="VVIM01000007">
    <property type="protein sequence ID" value="KAB0795831.1"/>
    <property type="molecule type" value="Genomic_DNA"/>
</dbReference>
<evidence type="ECO:0000256" key="2">
    <source>
        <dbReference type="ARBA" id="ARBA00012452"/>
    </source>
</evidence>
<comment type="subunit">
    <text evidence="1">Homodimer.</text>
</comment>
<dbReference type="InterPro" id="IPR036282">
    <property type="entry name" value="Glutathione-S-Trfase_C_sf"/>
</dbReference>
<evidence type="ECO:0000256" key="5">
    <source>
        <dbReference type="ARBA" id="ARBA00047960"/>
    </source>
</evidence>
<dbReference type="Pfam" id="PF02798">
    <property type="entry name" value="GST_N"/>
    <property type="match status" value="2"/>
</dbReference>
<dbReference type="PANTHER" id="PTHR11571:SF224">
    <property type="entry name" value="HEMATOPOIETIC PROSTAGLANDIN D SYNTHASE"/>
    <property type="match status" value="1"/>
</dbReference>
<evidence type="ECO:0000259" key="6">
    <source>
        <dbReference type="PROSITE" id="PS50404"/>
    </source>
</evidence>
<dbReference type="GO" id="GO:0004602">
    <property type="term" value="F:glutathione peroxidase activity"/>
    <property type="evidence" value="ECO:0007669"/>
    <property type="project" value="UniProtKB-ARBA"/>
</dbReference>
<dbReference type="PROSITE" id="PS50404">
    <property type="entry name" value="GST_NTER"/>
    <property type="match status" value="2"/>
</dbReference>
<gene>
    <name evidence="8" type="ORF">PPYR_09892</name>
</gene>
<dbReference type="SFLD" id="SFLDG01205">
    <property type="entry name" value="AMPS.1"/>
    <property type="match status" value="2"/>
</dbReference>
<dbReference type="Gene3D" id="1.20.1050.10">
    <property type="match status" value="2"/>
</dbReference>
<feature type="domain" description="GST C-terminal" evidence="7">
    <location>
        <begin position="82"/>
        <end position="203"/>
    </location>
</feature>
<dbReference type="Pfam" id="PF14497">
    <property type="entry name" value="GST_C_3"/>
    <property type="match status" value="2"/>
</dbReference>